<accession>A0A1S2V3G8</accession>
<reference evidence="1 3" key="1">
    <citation type="submission" date="2016-08" db="EMBL/GenBank/DDBJ databases">
        <title>Draft genome sequence of Pseudomonas costantinii LMG 22119, type strain isolated from cultivated mushroom (Agaricus bisporus) sporophores.</title>
        <authorList>
            <person name="Tambong J.T."/>
        </authorList>
    </citation>
    <scope>NUCLEOTIDE SEQUENCE [LARGE SCALE GENOMIC DNA]</scope>
    <source>
        <strain evidence="1 3">LMG 22119</strain>
    </source>
</reference>
<dbReference type="AlphaFoldDB" id="A0A1S2V3G8"/>
<dbReference type="RefSeq" id="WP_071484284.1">
    <property type="nucleotide sequence ID" value="NZ_FNTS01000002.1"/>
</dbReference>
<dbReference type="EMBL" id="MDDR01000024">
    <property type="protein sequence ID" value="OIN52915.1"/>
    <property type="molecule type" value="Genomic_DNA"/>
</dbReference>
<dbReference type="OrthoDB" id="6991313at2"/>
<comment type="caution">
    <text evidence="1">The sequence shown here is derived from an EMBL/GenBank/DDBJ whole genome shotgun (WGS) entry which is preliminary data.</text>
</comment>
<keyword evidence="4" id="KW-1185">Reference proteome</keyword>
<evidence type="ECO:0000313" key="1">
    <source>
        <dbReference type="EMBL" id="OIN52915.1"/>
    </source>
</evidence>
<name>A0A1S2V3G8_9PSED</name>
<evidence type="ECO:0000313" key="4">
    <source>
        <dbReference type="Proteomes" id="UP000182179"/>
    </source>
</evidence>
<reference evidence="2 4" key="2">
    <citation type="submission" date="2016-10" db="EMBL/GenBank/DDBJ databases">
        <authorList>
            <person name="Varghese N."/>
            <person name="Submissions S."/>
        </authorList>
    </citation>
    <scope>NUCLEOTIDE SEQUENCE [LARGE SCALE GENOMIC DNA]</scope>
    <source>
        <strain evidence="2 4">BS2773</strain>
    </source>
</reference>
<organism evidence="1 3">
    <name type="scientific">Pseudomonas costantinii</name>
    <dbReference type="NCBI Taxonomy" id="168469"/>
    <lineage>
        <taxon>Bacteria</taxon>
        <taxon>Pseudomonadati</taxon>
        <taxon>Pseudomonadota</taxon>
        <taxon>Gammaproteobacteria</taxon>
        <taxon>Pseudomonadales</taxon>
        <taxon>Pseudomonadaceae</taxon>
        <taxon>Pseudomonas</taxon>
    </lineage>
</organism>
<protein>
    <submittedName>
        <fullName evidence="1">Uncharacterized protein</fullName>
    </submittedName>
</protein>
<dbReference type="Proteomes" id="UP000182179">
    <property type="component" value="Unassembled WGS sequence"/>
</dbReference>
<evidence type="ECO:0000313" key="3">
    <source>
        <dbReference type="Proteomes" id="UP000181661"/>
    </source>
</evidence>
<evidence type="ECO:0000313" key="2">
    <source>
        <dbReference type="EMBL" id="SED27929.1"/>
    </source>
</evidence>
<dbReference type="EMBL" id="FNTS01000002">
    <property type="protein sequence ID" value="SED27929.1"/>
    <property type="molecule type" value="Genomic_DNA"/>
</dbReference>
<gene>
    <name evidence="1" type="ORF">BFL40_12500</name>
    <name evidence="2" type="ORF">SAMN04515675_0541</name>
</gene>
<sequence length="64" mass="7362">MSRIEEIEGWHLADELIKAGRQIDPILGGVERVIENIERTASVRPESYRVGIQKRIEVERHGLL</sequence>
<proteinExistence type="predicted"/>
<dbReference type="Proteomes" id="UP000181661">
    <property type="component" value="Unassembled WGS sequence"/>
</dbReference>